<sequence>MKNKILFLFAFLLIGIGTNNLHAQDSDGDGIANTVDIDDDNDGILDTVECNAANRVSNGTFPTTGGNTNTVTGWTVGGTYAGTWVSTIGRVNLNANGLEFRREASTITTLSQALTGNLNGATLSLNNLYWKKTFINDSSTQFTFTISYGGTVYATIDSTTGDTPTITANNGASVNIGSLPTISATPIINVPIQSTKINLTITLPISGAPLNGTLLFTFNGGSNATEGRDIGMSSVTMVSCGDTDGDGIQNYLDLDSDNDGCVDALEGSGGVSSSQLVDSGGTVDVGTTSTAPKKNLCANPIGNASGGCVDAQGLPQLSPLPTGYSNTTGQGVGTSINSTIQDAQCANAFGCDSKMYLSQVNTLYNVNTSFNPFTFPAVGPAASVNYNAIAVNPLDGRLYGMVANTNNVVVINTDGSLINLGPVTNLPTGKSYNSGDIDNLGNYYVKENTDNSELYKINLNTLTATTITLNRTVQLPDMAFNMADGKLYGVYQVNGRFFSIDPTISPATVTPIGPVPTAAASFGAMFGSSTGEIYGVDNNGGFYQFNLTTGQKVKLSDAPASGGNDGAHCVTAPISFSADLEITKDDGKATYAPGTTNTYTVVVRNLLGPFGVMGATVSDPVPAGIPAGNVSYSVPVVTGGATTSITSAQTGALNDVVSLPFGATITYTITIAVPISYSGDLVNVAKVTSPANSTDPTPVNTATDTDTAAVCYDLPNMGTGELPSNNGITTLQRAGAETSNGNWPMVRTGAWTVLESKTKGFIITRVATADLGLIASPQEGMMVYDTTAKCLKIYSDLAWSCFLTPTCP</sequence>
<dbReference type="InterPro" id="IPR054215">
    <property type="entry name" value="DUF6923"/>
</dbReference>
<dbReference type="AlphaFoldDB" id="A0A1N7L4G2"/>
<gene>
    <name evidence="4" type="ORF">SAMN05421796_10216</name>
</gene>
<feature type="signal peptide" evidence="1">
    <location>
        <begin position="1"/>
        <end position="23"/>
    </location>
</feature>
<accession>A0A1N7L4G2</accession>
<evidence type="ECO:0000259" key="2">
    <source>
        <dbReference type="Pfam" id="PF01345"/>
    </source>
</evidence>
<dbReference type="InterPro" id="IPR001434">
    <property type="entry name" value="OmcB-like_DUF11"/>
</dbReference>
<reference evidence="5" key="1">
    <citation type="submission" date="2017-01" db="EMBL/GenBank/DDBJ databases">
        <authorList>
            <person name="Varghese N."/>
            <person name="Submissions S."/>
        </authorList>
    </citation>
    <scope>NUCLEOTIDE SEQUENCE [LARGE SCALE GENOMIC DNA]</scope>
    <source>
        <strain evidence="5">DSM 21068</strain>
    </source>
</reference>
<keyword evidence="1" id="KW-0732">Signal</keyword>
<proteinExistence type="predicted"/>
<dbReference type="OrthoDB" id="919278at2"/>
<feature type="domain" description="DUF6923" evidence="3">
    <location>
        <begin position="360"/>
        <end position="571"/>
    </location>
</feature>
<name>A0A1N7L4G2_9FLAO</name>
<protein>
    <submittedName>
        <fullName evidence="4">Uncharacterized protein</fullName>
    </submittedName>
</protein>
<dbReference type="STRING" id="551459.SAMN05421796_10216"/>
<evidence type="ECO:0000313" key="4">
    <source>
        <dbReference type="EMBL" id="SIS68671.1"/>
    </source>
</evidence>
<dbReference type="SUPFAM" id="SSF63825">
    <property type="entry name" value="YWTD domain"/>
    <property type="match status" value="1"/>
</dbReference>
<dbReference type="Proteomes" id="UP000186246">
    <property type="component" value="Unassembled WGS sequence"/>
</dbReference>
<dbReference type="Pfam" id="PF01345">
    <property type="entry name" value="DUF11"/>
    <property type="match status" value="1"/>
</dbReference>
<evidence type="ECO:0000259" key="3">
    <source>
        <dbReference type="Pfam" id="PF21959"/>
    </source>
</evidence>
<feature type="chain" id="PRO_5012591319" evidence="1">
    <location>
        <begin position="24"/>
        <end position="808"/>
    </location>
</feature>
<evidence type="ECO:0000256" key="1">
    <source>
        <dbReference type="SAM" id="SignalP"/>
    </source>
</evidence>
<organism evidence="4 5">
    <name type="scientific">Chryseobacterium piscicola</name>
    <dbReference type="NCBI Taxonomy" id="551459"/>
    <lineage>
        <taxon>Bacteria</taxon>
        <taxon>Pseudomonadati</taxon>
        <taxon>Bacteroidota</taxon>
        <taxon>Flavobacteriia</taxon>
        <taxon>Flavobacteriales</taxon>
        <taxon>Weeksellaceae</taxon>
        <taxon>Chryseobacterium group</taxon>
        <taxon>Chryseobacterium</taxon>
    </lineage>
</organism>
<dbReference type="EMBL" id="FTOJ01000002">
    <property type="protein sequence ID" value="SIS68671.1"/>
    <property type="molecule type" value="Genomic_DNA"/>
</dbReference>
<dbReference type="Pfam" id="PF21959">
    <property type="entry name" value="DUF6923"/>
    <property type="match status" value="1"/>
</dbReference>
<evidence type="ECO:0000313" key="5">
    <source>
        <dbReference type="Proteomes" id="UP000186246"/>
    </source>
</evidence>
<dbReference type="RefSeq" id="WP_123891531.1">
    <property type="nucleotide sequence ID" value="NZ_FTOJ01000002.1"/>
</dbReference>
<feature type="domain" description="DUF11" evidence="2">
    <location>
        <begin position="579"/>
        <end position="701"/>
    </location>
</feature>